<dbReference type="Proteomes" id="UP001296776">
    <property type="component" value="Unassembled WGS sequence"/>
</dbReference>
<gene>
    <name evidence="2" type="ORF">CKO40_02165</name>
</gene>
<keyword evidence="3" id="KW-1185">Reference proteome</keyword>
<dbReference type="AlphaFoldDB" id="A0AAJ0X8W3"/>
<reference evidence="2" key="2">
    <citation type="journal article" date="2020" name="Microorganisms">
        <title>Osmotic Adaptation and Compatible Solute Biosynthesis of Phototrophic Bacteria as Revealed from Genome Analyses.</title>
        <authorList>
            <person name="Imhoff J.F."/>
            <person name="Rahn T."/>
            <person name="Kunzel S."/>
            <person name="Keller A."/>
            <person name="Neulinger S.C."/>
        </authorList>
    </citation>
    <scope>NUCLEOTIDE SEQUENCE</scope>
    <source>
        <strain evidence="2">DSM 11080</strain>
    </source>
</reference>
<protein>
    <recommendedName>
        <fullName evidence="1">Transposase (putative) YhgA-like domain-containing protein</fullName>
    </recommendedName>
</protein>
<sequence>MRGLIAATLGCWSLWRMPSDFHALIRPLPAALKPYVRQFRYALHDLSPRSDAEIKGDVLTRLVQLAQRWIVSDQPLAHLEVINPLSS</sequence>
<name>A0AAJ0X8W3_9GAMM</name>
<accession>A0AAJ0X8W3</accession>
<dbReference type="RefSeq" id="WP_200344293.1">
    <property type="nucleotide sequence ID" value="NZ_NRSJ01000002.1"/>
</dbReference>
<dbReference type="EMBL" id="NRSJ01000002">
    <property type="protein sequence ID" value="MBK1703385.1"/>
    <property type="molecule type" value="Genomic_DNA"/>
</dbReference>
<dbReference type="Pfam" id="PF04754">
    <property type="entry name" value="Transposase_31"/>
    <property type="match status" value="1"/>
</dbReference>
<proteinExistence type="predicted"/>
<feature type="domain" description="Transposase (putative) YhgA-like" evidence="1">
    <location>
        <begin position="13"/>
        <end position="74"/>
    </location>
</feature>
<organism evidence="2 3">
    <name type="scientific">Halochromatium glycolicum</name>
    <dbReference type="NCBI Taxonomy" id="85075"/>
    <lineage>
        <taxon>Bacteria</taxon>
        <taxon>Pseudomonadati</taxon>
        <taxon>Pseudomonadota</taxon>
        <taxon>Gammaproteobacteria</taxon>
        <taxon>Chromatiales</taxon>
        <taxon>Chromatiaceae</taxon>
        <taxon>Halochromatium</taxon>
    </lineage>
</organism>
<evidence type="ECO:0000259" key="1">
    <source>
        <dbReference type="Pfam" id="PF04754"/>
    </source>
</evidence>
<evidence type="ECO:0000313" key="3">
    <source>
        <dbReference type="Proteomes" id="UP001296776"/>
    </source>
</evidence>
<comment type="caution">
    <text evidence="2">The sequence shown here is derived from an EMBL/GenBank/DDBJ whole genome shotgun (WGS) entry which is preliminary data.</text>
</comment>
<dbReference type="InterPro" id="IPR006842">
    <property type="entry name" value="Transposase_31"/>
</dbReference>
<evidence type="ECO:0000313" key="2">
    <source>
        <dbReference type="EMBL" id="MBK1703385.1"/>
    </source>
</evidence>
<reference evidence="2" key="1">
    <citation type="submission" date="2017-08" db="EMBL/GenBank/DDBJ databases">
        <authorList>
            <person name="Imhoff J.F."/>
            <person name="Rahn T."/>
            <person name="Kuenzel S."/>
            <person name="Neulinger S.C."/>
        </authorList>
    </citation>
    <scope>NUCLEOTIDE SEQUENCE</scope>
    <source>
        <strain evidence="2">DSM 11080</strain>
    </source>
</reference>